<evidence type="ECO:0000313" key="2">
    <source>
        <dbReference type="Proteomes" id="UP001057402"/>
    </source>
</evidence>
<dbReference type="Proteomes" id="UP001057402">
    <property type="component" value="Chromosome 11"/>
</dbReference>
<comment type="caution">
    <text evidence="1">The sequence shown here is derived from an EMBL/GenBank/DDBJ whole genome shotgun (WGS) entry which is preliminary data.</text>
</comment>
<keyword evidence="2" id="KW-1185">Reference proteome</keyword>
<proteinExistence type="predicted"/>
<gene>
    <name evidence="1" type="ORF">MLD38_035850</name>
</gene>
<evidence type="ECO:0000313" key="1">
    <source>
        <dbReference type="EMBL" id="KAI4310906.1"/>
    </source>
</evidence>
<accession>A0ACB9LHR9</accession>
<sequence>MQHRTAPMGHHNHHHLHESGFLALPDALVESVVSLTTPLDACRLASVSSAFRSAADSDAVWSRFLPGDYPSIVRRAVDPSFVSRGSVKELYLSLCNGHVLIDDGALSFWLDGRTGAKCYMISARALSIVWADTPRYWKWISVPDSRFQEVAELISVCWLEIRGKIDLGMLSPGTNYAAYLVFKSGGLSFGFENQEVEVAFGVEGGEYKERTVYLDPDRWRRQRQQQVVPRRGFMGRWLRRVERQEGSKPGEDDDGKRPKERKDGWMEVELGEVFIGGGGCEGEVEMRVMEVKCGDWKGGIIVQGIEIRPKDRDANHPPPPPLSRRRTRLLPPAISQSPALFLIRDNRELNDWSKKHVVDIVAASREDGFNLTITYYPDSKDHSEFHGDYD</sequence>
<name>A0ACB9LHR9_9MYRT</name>
<protein>
    <submittedName>
        <fullName evidence="1">Uncharacterized protein</fullName>
    </submittedName>
</protein>
<dbReference type="EMBL" id="CM042890">
    <property type="protein sequence ID" value="KAI4310906.1"/>
    <property type="molecule type" value="Genomic_DNA"/>
</dbReference>
<reference evidence="2" key="1">
    <citation type="journal article" date="2023" name="Front. Plant Sci.">
        <title>Chromosomal-level genome assembly of Melastoma candidum provides insights into trichome evolution.</title>
        <authorList>
            <person name="Zhong Y."/>
            <person name="Wu W."/>
            <person name="Sun C."/>
            <person name="Zou P."/>
            <person name="Liu Y."/>
            <person name="Dai S."/>
            <person name="Zhou R."/>
        </authorList>
    </citation>
    <scope>NUCLEOTIDE SEQUENCE [LARGE SCALE GENOMIC DNA]</scope>
</reference>
<organism evidence="1 2">
    <name type="scientific">Melastoma candidum</name>
    <dbReference type="NCBI Taxonomy" id="119954"/>
    <lineage>
        <taxon>Eukaryota</taxon>
        <taxon>Viridiplantae</taxon>
        <taxon>Streptophyta</taxon>
        <taxon>Embryophyta</taxon>
        <taxon>Tracheophyta</taxon>
        <taxon>Spermatophyta</taxon>
        <taxon>Magnoliopsida</taxon>
        <taxon>eudicotyledons</taxon>
        <taxon>Gunneridae</taxon>
        <taxon>Pentapetalae</taxon>
        <taxon>rosids</taxon>
        <taxon>malvids</taxon>
        <taxon>Myrtales</taxon>
        <taxon>Melastomataceae</taxon>
        <taxon>Melastomatoideae</taxon>
        <taxon>Melastomateae</taxon>
        <taxon>Melastoma</taxon>
    </lineage>
</organism>